<proteinExistence type="predicted"/>
<dbReference type="EMBL" id="CMVM020000331">
    <property type="status" value="NOT_ANNOTATED_CDS"/>
    <property type="molecule type" value="Genomic_DNA"/>
</dbReference>
<keyword evidence="1" id="KW-0812">Transmembrane</keyword>
<reference evidence="2" key="2">
    <citation type="submission" date="2022-06" db="UniProtKB">
        <authorList>
            <consortium name="EnsemblMetazoa"/>
        </authorList>
    </citation>
    <scope>IDENTIFICATION</scope>
</reference>
<organism evidence="2 3">
    <name type="scientific">Onchocerca volvulus</name>
    <dbReference type="NCBI Taxonomy" id="6282"/>
    <lineage>
        <taxon>Eukaryota</taxon>
        <taxon>Metazoa</taxon>
        <taxon>Ecdysozoa</taxon>
        <taxon>Nematoda</taxon>
        <taxon>Chromadorea</taxon>
        <taxon>Rhabditida</taxon>
        <taxon>Spirurina</taxon>
        <taxon>Spiruromorpha</taxon>
        <taxon>Filarioidea</taxon>
        <taxon>Onchocercidae</taxon>
        <taxon>Onchocerca</taxon>
    </lineage>
</organism>
<dbReference type="Proteomes" id="UP000024404">
    <property type="component" value="Unassembled WGS sequence"/>
</dbReference>
<feature type="transmembrane region" description="Helical" evidence="1">
    <location>
        <begin position="6"/>
        <end position="29"/>
    </location>
</feature>
<keyword evidence="3" id="KW-1185">Reference proteome</keyword>
<feature type="transmembrane region" description="Helical" evidence="1">
    <location>
        <begin position="207"/>
        <end position="225"/>
    </location>
</feature>
<sequence>MGGWFIDVTCIIHVSFFLVMITVAFLNTVTGHSLEIRRRKENDTSPILPKRCGIYQQKLFCLTTVLCNKHCSRECSKISSFELLNLQILSSEAGRIQKFSVFTPLDTNLRINYYDVEMTGMEPAFCGNYSTFEMPIYSIKESKSKGIQFLHKLYFQSYRDVYTHSMCNSQCVFDCRLVGYDAEIMTELLLRNISDLHVYQCDSVHSWVYILVIIIIFIILLMIIACCMRNKMSNIHGNTKGI</sequence>
<evidence type="ECO:0000313" key="3">
    <source>
        <dbReference type="Proteomes" id="UP000024404"/>
    </source>
</evidence>
<keyword evidence="1" id="KW-0472">Membrane</keyword>
<name>A0A8R1TIQ8_ONCVO</name>
<keyword evidence="1" id="KW-1133">Transmembrane helix</keyword>
<accession>A0A8R1TIQ8</accession>
<dbReference type="AlphaFoldDB" id="A0A8R1TIQ8"/>
<protein>
    <submittedName>
        <fullName evidence="2">Uncharacterized protein</fullName>
    </submittedName>
</protein>
<reference evidence="3" key="1">
    <citation type="submission" date="2013-10" db="EMBL/GenBank/DDBJ databases">
        <title>Genome sequencing of Onchocerca volvulus.</title>
        <authorList>
            <person name="Cotton J."/>
            <person name="Tsai J."/>
            <person name="Stanley E."/>
            <person name="Tracey A."/>
            <person name="Holroyd N."/>
            <person name="Lustigman S."/>
            <person name="Berriman M."/>
        </authorList>
    </citation>
    <scope>NUCLEOTIDE SEQUENCE</scope>
</reference>
<evidence type="ECO:0000256" key="1">
    <source>
        <dbReference type="SAM" id="Phobius"/>
    </source>
</evidence>
<evidence type="ECO:0000313" key="2">
    <source>
        <dbReference type="EnsemblMetazoa" id="OVOC10312.1"/>
    </source>
</evidence>
<dbReference type="EnsemblMetazoa" id="OVOC10312.1">
    <property type="protein sequence ID" value="OVOC10312.1"/>
    <property type="gene ID" value="WBGene00247121"/>
</dbReference>